<keyword evidence="1" id="KW-0472">Membrane</keyword>
<evidence type="ECO:0000313" key="3">
    <source>
        <dbReference type="Proteomes" id="UP000005204"/>
    </source>
</evidence>
<dbReference type="Proteomes" id="UP000005204">
    <property type="component" value="Unassembled WGS sequence"/>
</dbReference>
<reference evidence="2" key="2">
    <citation type="submission" date="2022-06" db="UniProtKB">
        <authorList>
            <consortium name="EnsemblMetazoa"/>
        </authorList>
    </citation>
    <scope>IDENTIFICATION</scope>
    <source>
        <strain evidence="2">p50T (Dazao)</strain>
    </source>
</reference>
<keyword evidence="1" id="KW-1133">Transmembrane helix</keyword>
<accession>A0A8R2DL92</accession>
<organism evidence="2 3">
    <name type="scientific">Bombyx mori</name>
    <name type="common">Silk moth</name>
    <dbReference type="NCBI Taxonomy" id="7091"/>
    <lineage>
        <taxon>Eukaryota</taxon>
        <taxon>Metazoa</taxon>
        <taxon>Ecdysozoa</taxon>
        <taxon>Arthropoda</taxon>
        <taxon>Hexapoda</taxon>
        <taxon>Insecta</taxon>
        <taxon>Pterygota</taxon>
        <taxon>Neoptera</taxon>
        <taxon>Endopterygota</taxon>
        <taxon>Lepidoptera</taxon>
        <taxon>Glossata</taxon>
        <taxon>Ditrysia</taxon>
        <taxon>Bombycoidea</taxon>
        <taxon>Bombycidae</taxon>
        <taxon>Bombycinae</taxon>
        <taxon>Bombyx</taxon>
    </lineage>
</organism>
<keyword evidence="1" id="KW-0812">Transmembrane</keyword>
<evidence type="ECO:0000256" key="1">
    <source>
        <dbReference type="SAM" id="Phobius"/>
    </source>
</evidence>
<proteinExistence type="predicted"/>
<evidence type="ECO:0000313" key="2">
    <source>
        <dbReference type="EnsemblMetazoa" id="XP_021203678.1"/>
    </source>
</evidence>
<feature type="transmembrane region" description="Helical" evidence="1">
    <location>
        <begin position="12"/>
        <end position="31"/>
    </location>
</feature>
<reference evidence="3" key="1">
    <citation type="journal article" date="2008" name="Insect Biochem. Mol. Biol.">
        <title>The genome of a lepidopteran model insect, the silkworm Bombyx mori.</title>
        <authorList>
            <consortium name="International Silkworm Genome Consortium"/>
        </authorList>
    </citation>
    <scope>NUCLEOTIDE SEQUENCE [LARGE SCALE GENOMIC DNA]</scope>
    <source>
        <strain evidence="3">p50T</strain>
    </source>
</reference>
<dbReference type="EnsemblMetazoa" id="XM_021348003.2">
    <property type="protein sequence ID" value="XP_021203678.1"/>
    <property type="gene ID" value="LOC110385187"/>
</dbReference>
<sequence>MFWRRVSKLQRTVLVVFCYLFVYLLIFYSIIPDAAITFVDEDFSVGDKYVFMFLSVPETRILKESDSVALFERRKCGKCFITNNRGFMPIREYDAVLHLVNASVDEHPVGQEKKYVIQTSKKCINNKFRNCVTEPVVLSFISKQYHDLCSLCRYLHLKRNSSV</sequence>
<protein>
    <submittedName>
        <fullName evidence="2">Uncharacterized protein</fullName>
    </submittedName>
</protein>
<keyword evidence="3" id="KW-1185">Reference proteome</keyword>
<dbReference type="AlphaFoldDB" id="A0A8R2DL92"/>
<name>A0A8R2DL92_BOMMO</name>